<comment type="caution">
    <text evidence="1">The sequence shown here is derived from an EMBL/GenBank/DDBJ whole genome shotgun (WGS) entry which is preliminary data.</text>
</comment>
<gene>
    <name evidence="1" type="ORF">PSYJA_42318</name>
</gene>
<protein>
    <submittedName>
        <fullName evidence="1">Glycosyl transferase, group 1</fullName>
    </submittedName>
</protein>
<dbReference type="AlphaFoldDB" id="F3FYJ6"/>
<sequence>PTTSGGKTREYHLLRNLAARGHRITLLVQSKNPLDDDARAALEPWLERLIV</sequence>
<keyword evidence="1" id="KW-0808">Transferase</keyword>
<proteinExistence type="predicted"/>
<evidence type="ECO:0000313" key="1">
    <source>
        <dbReference type="EMBL" id="EGH35288.1"/>
    </source>
</evidence>
<feature type="non-terminal residue" evidence="1">
    <location>
        <position position="1"/>
    </location>
</feature>
<dbReference type="EMBL" id="AEAH01003451">
    <property type="protein sequence ID" value="EGH35288.1"/>
    <property type="molecule type" value="Genomic_DNA"/>
</dbReference>
<dbReference type="Proteomes" id="UP000004471">
    <property type="component" value="Unassembled WGS sequence"/>
</dbReference>
<accession>F3FYJ6</accession>
<name>F3FYJ6_PSESX</name>
<dbReference type="GO" id="GO:0016740">
    <property type="term" value="F:transferase activity"/>
    <property type="evidence" value="ECO:0007669"/>
    <property type="project" value="UniProtKB-KW"/>
</dbReference>
<reference evidence="1 2" key="1">
    <citation type="journal article" date="2011" name="PLoS Pathog.">
        <title>Dynamic evolution of pathogenicity revealed by sequencing and comparative genomics of 19 Pseudomonas syringae isolates.</title>
        <authorList>
            <person name="Baltrus D.A."/>
            <person name="Nishimura M.T."/>
            <person name="Romanchuk A."/>
            <person name="Chang J.H."/>
            <person name="Mukhtar M.S."/>
            <person name="Cherkis K."/>
            <person name="Roach J."/>
            <person name="Grant S.R."/>
            <person name="Jones C.D."/>
            <person name="Dangl J.L."/>
        </authorList>
    </citation>
    <scope>NUCLEOTIDE SEQUENCE [LARGE SCALE GENOMIC DNA]</scope>
    <source>
        <strain evidence="2">M301072PT</strain>
    </source>
</reference>
<feature type="non-terminal residue" evidence="1">
    <location>
        <position position="51"/>
    </location>
</feature>
<organism evidence="1 2">
    <name type="scientific">Pseudomonas syringae pv. japonica str. M301072</name>
    <dbReference type="NCBI Taxonomy" id="629262"/>
    <lineage>
        <taxon>Bacteria</taxon>
        <taxon>Pseudomonadati</taxon>
        <taxon>Pseudomonadota</taxon>
        <taxon>Gammaproteobacteria</taxon>
        <taxon>Pseudomonadales</taxon>
        <taxon>Pseudomonadaceae</taxon>
        <taxon>Pseudomonas</taxon>
        <taxon>Pseudomonas syringae</taxon>
    </lineage>
</organism>
<evidence type="ECO:0000313" key="2">
    <source>
        <dbReference type="Proteomes" id="UP000004471"/>
    </source>
</evidence>